<dbReference type="GO" id="GO:0003824">
    <property type="term" value="F:catalytic activity"/>
    <property type="evidence" value="ECO:0007669"/>
    <property type="project" value="InterPro"/>
</dbReference>
<dbReference type="Pfam" id="PF01048">
    <property type="entry name" value="PNP_UDP_1"/>
    <property type="match status" value="1"/>
</dbReference>
<dbReference type="SUPFAM" id="SSF53167">
    <property type="entry name" value="Purine and uridine phosphorylases"/>
    <property type="match status" value="1"/>
</dbReference>
<dbReference type="InterPro" id="IPR053137">
    <property type="entry name" value="NLR-like"/>
</dbReference>
<sequence>MATLPYPQDRDTFKVAIICAIPLEAEMVQHVFELNWADYNVHFSQAPGDLNTYSIGVISGHNVVLVQMPGMGLIHAATVAGYLSLSFHNIEVALLVGICGVVPRHLETQEEIVLGDCVISTSMVQYDLGHQLPGCFVRRSTERDSSGAANPATPDFIARLQAVSNLRHFLENILHNLKILERATPKAVYPGTHKDRLYDASYVHTHHGTMPCDRCIPQAGVCTKSCDSLGCQGRLIPRQRLTDQDASKHIPMIHFGRYGSANTVLKSGAHRDQFAKKDRIIAFEMEGAGLWNDLPTIIIKSACDYADSHKSKEWQPYAAVTAAAVLKAFLDDWPIREQSSEQDCDF</sequence>
<name>A0A8H3IB14_9LECA</name>
<dbReference type="AlphaFoldDB" id="A0A8H3IB14"/>
<dbReference type="EMBL" id="CAJPDQ010000006">
    <property type="protein sequence ID" value="CAF9911723.1"/>
    <property type="molecule type" value="Genomic_DNA"/>
</dbReference>
<gene>
    <name evidence="2" type="ORF">GOMPHAMPRED_007502</name>
</gene>
<dbReference type="InterPro" id="IPR035994">
    <property type="entry name" value="Nucleoside_phosphorylase_sf"/>
</dbReference>
<organism evidence="2 3">
    <name type="scientific">Gomphillus americanus</name>
    <dbReference type="NCBI Taxonomy" id="1940652"/>
    <lineage>
        <taxon>Eukaryota</taxon>
        <taxon>Fungi</taxon>
        <taxon>Dikarya</taxon>
        <taxon>Ascomycota</taxon>
        <taxon>Pezizomycotina</taxon>
        <taxon>Lecanoromycetes</taxon>
        <taxon>OSLEUM clade</taxon>
        <taxon>Ostropomycetidae</taxon>
        <taxon>Ostropales</taxon>
        <taxon>Graphidaceae</taxon>
        <taxon>Gomphilloideae</taxon>
        <taxon>Gomphillus</taxon>
    </lineage>
</organism>
<evidence type="ECO:0000313" key="2">
    <source>
        <dbReference type="EMBL" id="CAF9911723.1"/>
    </source>
</evidence>
<dbReference type="Gene3D" id="3.40.50.1580">
    <property type="entry name" value="Nucleoside phosphorylase domain"/>
    <property type="match status" value="1"/>
</dbReference>
<dbReference type="InterPro" id="IPR000845">
    <property type="entry name" value="Nucleoside_phosphorylase_d"/>
</dbReference>
<proteinExistence type="predicted"/>
<comment type="caution">
    <text evidence="2">The sequence shown here is derived from an EMBL/GenBank/DDBJ whole genome shotgun (WGS) entry which is preliminary data.</text>
</comment>
<feature type="domain" description="Nucleoside phosphorylase" evidence="1">
    <location>
        <begin position="14"/>
        <end position="162"/>
    </location>
</feature>
<dbReference type="GO" id="GO:0009116">
    <property type="term" value="P:nucleoside metabolic process"/>
    <property type="evidence" value="ECO:0007669"/>
    <property type="project" value="InterPro"/>
</dbReference>
<keyword evidence="3" id="KW-1185">Reference proteome</keyword>
<evidence type="ECO:0000259" key="1">
    <source>
        <dbReference type="Pfam" id="PF01048"/>
    </source>
</evidence>
<reference evidence="2" key="1">
    <citation type="submission" date="2021-03" db="EMBL/GenBank/DDBJ databases">
        <authorList>
            <person name="Tagirdzhanova G."/>
        </authorList>
    </citation>
    <scope>NUCLEOTIDE SEQUENCE</scope>
</reference>
<dbReference type="PANTHER" id="PTHR46082:SF6">
    <property type="entry name" value="AAA+ ATPASE DOMAIN-CONTAINING PROTEIN-RELATED"/>
    <property type="match status" value="1"/>
</dbReference>
<dbReference type="PANTHER" id="PTHR46082">
    <property type="entry name" value="ATP/GTP-BINDING PROTEIN-RELATED"/>
    <property type="match status" value="1"/>
</dbReference>
<dbReference type="OrthoDB" id="1658288at2759"/>
<accession>A0A8H3IB14</accession>
<dbReference type="Proteomes" id="UP000664169">
    <property type="component" value="Unassembled WGS sequence"/>
</dbReference>
<evidence type="ECO:0000313" key="3">
    <source>
        <dbReference type="Proteomes" id="UP000664169"/>
    </source>
</evidence>
<protein>
    <recommendedName>
        <fullName evidence="1">Nucleoside phosphorylase domain-containing protein</fullName>
    </recommendedName>
</protein>